<reference evidence="2" key="2">
    <citation type="submission" date="2021-08" db="EMBL/GenBank/DDBJ databases">
        <authorList>
            <person name="Tani A."/>
            <person name="Ola A."/>
            <person name="Ogura Y."/>
            <person name="Katsura K."/>
            <person name="Hayashi T."/>
        </authorList>
    </citation>
    <scope>NUCLEOTIDE SEQUENCE</scope>
    <source>
        <strain evidence="2">JCM 32048</strain>
    </source>
</reference>
<reference evidence="2" key="1">
    <citation type="journal article" date="2016" name="Front. Microbiol.">
        <title>Genome Sequence of the Piezophilic, Mesophilic Sulfate-Reducing Bacterium Desulfovibrio indicus J2T.</title>
        <authorList>
            <person name="Cao J."/>
            <person name="Maignien L."/>
            <person name="Shao Z."/>
            <person name="Alain K."/>
            <person name="Jebbar M."/>
        </authorList>
    </citation>
    <scope>NUCLEOTIDE SEQUENCE</scope>
    <source>
        <strain evidence="2">JCM 32048</strain>
    </source>
</reference>
<evidence type="ECO:0000256" key="1">
    <source>
        <dbReference type="SAM" id="Phobius"/>
    </source>
</evidence>
<keyword evidence="1" id="KW-0472">Membrane</keyword>
<dbReference type="Pfam" id="PF13687">
    <property type="entry name" value="DUF4153"/>
    <property type="match status" value="1"/>
</dbReference>
<feature type="transmembrane region" description="Helical" evidence="1">
    <location>
        <begin position="47"/>
        <end position="67"/>
    </location>
</feature>
<gene>
    <name evidence="2" type="ORF">MPEAHAMD_2003</name>
</gene>
<feature type="transmembrane region" description="Helical" evidence="1">
    <location>
        <begin position="220"/>
        <end position="247"/>
    </location>
</feature>
<proteinExistence type="predicted"/>
<name>A0AA37M423_9HYPH</name>
<dbReference type="AlphaFoldDB" id="A0AA37M423"/>
<dbReference type="InterPro" id="IPR025291">
    <property type="entry name" value="DUF4153"/>
</dbReference>
<feature type="transmembrane region" description="Helical" evidence="1">
    <location>
        <begin position="155"/>
        <end position="176"/>
    </location>
</feature>
<feature type="transmembrane region" description="Helical" evidence="1">
    <location>
        <begin position="259"/>
        <end position="278"/>
    </location>
</feature>
<evidence type="ECO:0008006" key="4">
    <source>
        <dbReference type="Google" id="ProtNLM"/>
    </source>
</evidence>
<feature type="transmembrane region" description="Helical" evidence="1">
    <location>
        <begin position="109"/>
        <end position="128"/>
    </location>
</feature>
<keyword evidence="3" id="KW-1185">Reference proteome</keyword>
<accession>A0AA37M423</accession>
<dbReference type="Proteomes" id="UP001055286">
    <property type="component" value="Unassembled WGS sequence"/>
</dbReference>
<evidence type="ECO:0000313" key="3">
    <source>
        <dbReference type="Proteomes" id="UP001055286"/>
    </source>
</evidence>
<feature type="transmembrane region" description="Helical" evidence="1">
    <location>
        <begin position="327"/>
        <end position="346"/>
    </location>
</feature>
<feature type="transmembrane region" description="Helical" evidence="1">
    <location>
        <begin position="290"/>
        <end position="315"/>
    </location>
</feature>
<keyword evidence="1" id="KW-0812">Transmembrane</keyword>
<evidence type="ECO:0000313" key="2">
    <source>
        <dbReference type="EMBL" id="GJD61855.1"/>
    </source>
</evidence>
<feature type="transmembrane region" description="Helical" evidence="1">
    <location>
        <begin position="74"/>
        <end position="94"/>
    </location>
</feature>
<dbReference type="EMBL" id="BPQJ01000007">
    <property type="protein sequence ID" value="GJD61855.1"/>
    <property type="molecule type" value="Genomic_DNA"/>
</dbReference>
<keyword evidence="1" id="KW-1133">Transmembrane helix</keyword>
<organism evidence="2 3">
    <name type="scientific">Methylobacterium frigidaeris</name>
    <dbReference type="NCBI Taxonomy" id="2038277"/>
    <lineage>
        <taxon>Bacteria</taxon>
        <taxon>Pseudomonadati</taxon>
        <taxon>Pseudomonadota</taxon>
        <taxon>Alphaproteobacteria</taxon>
        <taxon>Hyphomicrobiales</taxon>
        <taxon>Methylobacteriaceae</taxon>
        <taxon>Methylobacterium</taxon>
    </lineage>
</organism>
<comment type="caution">
    <text evidence="2">The sequence shown here is derived from an EMBL/GenBank/DDBJ whole genome shotgun (WGS) entry which is preliminary data.</text>
</comment>
<protein>
    <recommendedName>
        <fullName evidence="4">DUF4153 domain-containing protein</fullName>
    </recommendedName>
</protein>
<feature type="transmembrane region" description="Helical" evidence="1">
    <location>
        <begin position="353"/>
        <end position="376"/>
    </location>
</feature>
<feature type="transmembrane region" description="Helical" evidence="1">
    <location>
        <begin position="188"/>
        <end position="208"/>
    </location>
</feature>
<sequence>MERPSPSPARRRIGAVRLAIGCAQGLTLWFFFAKAEAIWGVGPHREVMAYALPLLLIAPLVPILGVGRLRRGTVLAWLGAACTLLVLLVAYDLWRAGPPADGVAPDGELGPLLIPAAFAVVYILHHLIEPADAARRWRPPYAAYVGGAWRHAFQIGTGVGFAAAVWGVLGLSAALFDALRLAGVAETLTAPVVVMPVLGLAFAGAVHATDVRSGSLAARLSVATVLAAVLAVLATGLLAAFLCALPFTGLEPLWATRHAAALLLASTALLILIVNAAYGDGTMPEARSPLLRATVRLAGLLLAPLVGLALTALTLRIAQHGLTPVRVWGLAACAVAAVYAVGYAWAGLRARPWMSALGTTNLVGAVATVLALLLLLSPVADPARLSTADQIARLESGRVAPESVDFTALRFRFARYGREALAQLAASGDAAVADRAREARNRGINLPPGGRPFAGATIAPPGASLPTGFREQSWPREPLAREPASCLYSAARCILLVIDLDGDGTPEVLAFRELPDLPGSGGVFATEAAVYRRDDRGVWRKAGTLSWPFGRAIAQSILAGIRAGRAVPIPPGLPDLDVDGQRLRFAPDANQSGR</sequence>